<dbReference type="InterPro" id="IPR043472">
    <property type="entry name" value="Macro_dom-like"/>
</dbReference>
<dbReference type="Pfam" id="PF02789">
    <property type="entry name" value="Peptidase_M17_N"/>
    <property type="match status" value="1"/>
</dbReference>
<protein>
    <recommendedName>
        <fullName evidence="9">Probable cytosol aminopeptidase</fullName>
        <ecNumber evidence="9">3.4.11.1</ecNumber>
    </recommendedName>
    <alternativeName>
        <fullName evidence="9">Leucine aminopeptidase</fullName>
        <shortName evidence="9">LAP</shortName>
        <ecNumber evidence="9">3.4.11.10</ecNumber>
    </alternativeName>
    <alternativeName>
        <fullName evidence="9">Leucyl aminopeptidase</fullName>
    </alternativeName>
</protein>
<comment type="subcellular location">
    <subcellularLocation>
        <location evidence="9">Cytoplasm</location>
    </subcellularLocation>
</comment>
<comment type="catalytic activity">
    <reaction evidence="1 9">
        <text>Release of an N-terminal amino acid, Xaa-|-Yaa-, in which Xaa is preferably Leu, but may be other amino acids including Pro although not Arg or Lys, and Yaa may be Pro. Amino acid amides and methyl esters are also readily hydrolyzed, but rates on arylamides are exceedingly low.</text>
        <dbReference type="EC" id="3.4.11.1"/>
    </reaction>
</comment>
<proteinExistence type="inferred from homology"/>
<dbReference type="PROSITE" id="PS00631">
    <property type="entry name" value="CYTOSOL_AP"/>
    <property type="match status" value="1"/>
</dbReference>
<dbReference type="GO" id="GO:0005737">
    <property type="term" value="C:cytoplasm"/>
    <property type="evidence" value="ECO:0007669"/>
    <property type="project" value="UniProtKB-SubCell"/>
</dbReference>
<keyword evidence="5 9" id="KW-0645">Protease</keyword>
<evidence type="ECO:0000313" key="11">
    <source>
        <dbReference type="EMBL" id="CAA6829185.1"/>
    </source>
</evidence>
<organism evidence="11">
    <name type="scientific">uncultured Thiotrichaceae bacterium</name>
    <dbReference type="NCBI Taxonomy" id="298394"/>
    <lineage>
        <taxon>Bacteria</taxon>
        <taxon>Pseudomonadati</taxon>
        <taxon>Pseudomonadota</taxon>
        <taxon>Gammaproteobacteria</taxon>
        <taxon>Thiotrichales</taxon>
        <taxon>Thiotrichaceae</taxon>
        <taxon>environmental samples</taxon>
    </lineage>
</organism>
<feature type="binding site" evidence="9">
    <location>
        <position position="269"/>
    </location>
    <ligand>
        <name>Mn(2+)</name>
        <dbReference type="ChEBI" id="CHEBI:29035"/>
        <label>2</label>
    </ligand>
</feature>
<comment type="catalytic activity">
    <reaction evidence="2 9">
        <text>Release of an N-terminal amino acid, preferentially leucine, but not glutamic or aspartic acids.</text>
        <dbReference type="EC" id="3.4.11.10"/>
    </reaction>
</comment>
<evidence type="ECO:0000256" key="8">
    <source>
        <dbReference type="ARBA" id="ARBA00023211"/>
    </source>
</evidence>
<evidence type="ECO:0000256" key="2">
    <source>
        <dbReference type="ARBA" id="ARBA00000967"/>
    </source>
</evidence>
<feature type="binding site" evidence="9">
    <location>
        <position position="287"/>
    </location>
    <ligand>
        <name>Mn(2+)</name>
        <dbReference type="ChEBI" id="CHEBI:29035"/>
        <label>2</label>
    </ligand>
</feature>
<dbReference type="EC" id="3.4.11.1" evidence="9"/>
<feature type="active site" evidence="9">
    <location>
        <position position="276"/>
    </location>
</feature>
<evidence type="ECO:0000256" key="4">
    <source>
        <dbReference type="ARBA" id="ARBA00022438"/>
    </source>
</evidence>
<dbReference type="HAMAP" id="MF_00181">
    <property type="entry name" value="Cytosol_peptidase_M17"/>
    <property type="match status" value="1"/>
</dbReference>
<keyword evidence="4 9" id="KW-0031">Aminopeptidase</keyword>
<dbReference type="Pfam" id="PF00883">
    <property type="entry name" value="Peptidase_M17"/>
    <property type="match status" value="1"/>
</dbReference>
<dbReference type="CDD" id="cd00433">
    <property type="entry name" value="Peptidase_M17"/>
    <property type="match status" value="1"/>
</dbReference>
<feature type="binding site" evidence="9">
    <location>
        <position position="264"/>
    </location>
    <ligand>
        <name>Mn(2+)</name>
        <dbReference type="ChEBI" id="CHEBI:29035"/>
        <label>2</label>
    </ligand>
</feature>
<dbReference type="SUPFAM" id="SSF52949">
    <property type="entry name" value="Macro domain-like"/>
    <property type="match status" value="1"/>
</dbReference>
<evidence type="ECO:0000256" key="9">
    <source>
        <dbReference type="HAMAP-Rule" id="MF_00181"/>
    </source>
</evidence>
<keyword evidence="9" id="KW-0963">Cytoplasm</keyword>
<dbReference type="Gene3D" id="3.40.220.10">
    <property type="entry name" value="Leucine Aminopeptidase, subunit E, domain 1"/>
    <property type="match status" value="1"/>
</dbReference>
<dbReference type="InterPro" id="IPR000819">
    <property type="entry name" value="Peptidase_M17_C"/>
</dbReference>
<evidence type="ECO:0000256" key="1">
    <source>
        <dbReference type="ARBA" id="ARBA00000135"/>
    </source>
</evidence>
<evidence type="ECO:0000256" key="3">
    <source>
        <dbReference type="ARBA" id="ARBA00009528"/>
    </source>
</evidence>
<keyword evidence="6 9" id="KW-0479">Metal-binding</keyword>
<dbReference type="GO" id="GO:0006508">
    <property type="term" value="P:proteolysis"/>
    <property type="evidence" value="ECO:0007669"/>
    <property type="project" value="UniProtKB-KW"/>
</dbReference>
<feature type="binding site" evidence="9">
    <location>
        <position position="346"/>
    </location>
    <ligand>
        <name>Mn(2+)</name>
        <dbReference type="ChEBI" id="CHEBI:29035"/>
        <label>1</label>
    </ligand>
</feature>
<feature type="domain" description="Cytosol aminopeptidase" evidence="10">
    <location>
        <begin position="344"/>
        <end position="351"/>
    </location>
</feature>
<keyword evidence="7 9" id="KW-0378">Hydrolase</keyword>
<dbReference type="SUPFAM" id="SSF53187">
    <property type="entry name" value="Zn-dependent exopeptidases"/>
    <property type="match status" value="1"/>
</dbReference>
<gene>
    <name evidence="9" type="primary">pepA</name>
    <name evidence="11" type="ORF">HELGO_WM53253</name>
</gene>
<dbReference type="PANTHER" id="PTHR11963">
    <property type="entry name" value="LEUCINE AMINOPEPTIDASE-RELATED"/>
    <property type="match status" value="1"/>
</dbReference>
<comment type="similarity">
    <text evidence="3 9">Belongs to the peptidase M17 family.</text>
</comment>
<dbReference type="EMBL" id="CACVAT010000503">
    <property type="protein sequence ID" value="CAA6829185.1"/>
    <property type="molecule type" value="Genomic_DNA"/>
</dbReference>
<dbReference type="InterPro" id="IPR011356">
    <property type="entry name" value="Leucine_aapep/pepB"/>
</dbReference>
<sequence>MQYTFQASANASEVSADCVIVGIYKDGQLSSAAQQLDDSSQGKLTAFLELGDFSGAKFTSQLQYDVSGVTAKRVLLMGLGEKSSMTQGILAQATLRSAQLLKSKKVDSAISFLTDECDVKHRPAAVRQAIQAITQATYYFSAYKSKKGSEPSLESWGIAHTEAGDLSGEVQKGAAVGAGMALCKDLGNAPGNVCTPTYLAETAQEMAGSSDKVTLEVLEESDMETLGMGAFISVSKGSTEPGKMIILQYNGGKAGDAPVALVGKGVTFDTGGISLKPGGKMDEMKFDMCGAASVLGSMKAAIEMNLPLNLVVVVAAAENMPAGNASKPGDVVTTMSGQTVEILNTDAEGRLVLCDALTYVEKFKPSAVIDVATLTGAAIVALGHHTSGLLSNDNALAQEVLTAGTDATDEAWQLPMGEKYQDQLKSNFADMANIGTPGAGTITAACFLARYAENMTWAHLDIAGTAWDGGAKKGATGRPVPLLTQFLMNRAY</sequence>
<dbReference type="InterPro" id="IPR008283">
    <property type="entry name" value="Peptidase_M17_N"/>
</dbReference>
<reference evidence="11" key="1">
    <citation type="submission" date="2020-01" db="EMBL/GenBank/DDBJ databases">
        <authorList>
            <person name="Meier V. D."/>
            <person name="Meier V D."/>
        </authorList>
    </citation>
    <scope>NUCLEOTIDE SEQUENCE</scope>
    <source>
        <strain evidence="11">HLG_WM_MAG_09</strain>
    </source>
</reference>
<dbReference type="EC" id="3.4.11.10" evidence="9"/>
<dbReference type="Gene3D" id="3.40.630.10">
    <property type="entry name" value="Zn peptidases"/>
    <property type="match status" value="1"/>
</dbReference>
<evidence type="ECO:0000256" key="6">
    <source>
        <dbReference type="ARBA" id="ARBA00022723"/>
    </source>
</evidence>
<comment type="cofactor">
    <cofactor evidence="9">
        <name>Mn(2+)</name>
        <dbReference type="ChEBI" id="CHEBI:29035"/>
    </cofactor>
    <text evidence="9">Binds 2 manganese ions per subunit.</text>
</comment>
<dbReference type="FunFam" id="3.40.630.10:FF:000004">
    <property type="entry name" value="Probable cytosol aminopeptidase"/>
    <property type="match status" value="1"/>
</dbReference>
<dbReference type="PRINTS" id="PR00481">
    <property type="entry name" value="LAMNOPPTDASE"/>
</dbReference>
<evidence type="ECO:0000256" key="5">
    <source>
        <dbReference type="ARBA" id="ARBA00022670"/>
    </source>
</evidence>
<feature type="binding site" evidence="9">
    <location>
        <position position="348"/>
    </location>
    <ligand>
        <name>Mn(2+)</name>
        <dbReference type="ChEBI" id="CHEBI:29035"/>
        <label>1</label>
    </ligand>
</feature>
<dbReference type="GO" id="GO:0030145">
    <property type="term" value="F:manganese ion binding"/>
    <property type="evidence" value="ECO:0007669"/>
    <property type="project" value="UniProtKB-UniRule"/>
</dbReference>
<dbReference type="AlphaFoldDB" id="A0A6S6U3Y9"/>
<evidence type="ECO:0000259" key="10">
    <source>
        <dbReference type="PROSITE" id="PS00631"/>
    </source>
</evidence>
<keyword evidence="8 9" id="KW-0464">Manganese</keyword>
<accession>A0A6S6U3Y9</accession>
<feature type="active site" evidence="9">
    <location>
        <position position="350"/>
    </location>
</feature>
<name>A0A6S6U3Y9_9GAMM</name>
<evidence type="ECO:0000256" key="7">
    <source>
        <dbReference type="ARBA" id="ARBA00022801"/>
    </source>
</evidence>
<dbReference type="GO" id="GO:0070006">
    <property type="term" value="F:metalloaminopeptidase activity"/>
    <property type="evidence" value="ECO:0007669"/>
    <property type="project" value="InterPro"/>
</dbReference>
<comment type="function">
    <text evidence="9">Presumably involved in the processing and regular turnover of intracellular proteins. Catalyzes the removal of unsubstituted N-terminal amino acids from various peptides.</text>
</comment>
<dbReference type="InterPro" id="IPR023042">
    <property type="entry name" value="Peptidase_M17_leu_NH2_pept"/>
</dbReference>
<feature type="binding site" evidence="9">
    <location>
        <position position="348"/>
    </location>
    <ligand>
        <name>Mn(2+)</name>
        <dbReference type="ChEBI" id="CHEBI:29035"/>
        <label>2</label>
    </ligand>
</feature>
<feature type="binding site" evidence="9">
    <location>
        <position position="269"/>
    </location>
    <ligand>
        <name>Mn(2+)</name>
        <dbReference type="ChEBI" id="CHEBI:29035"/>
        <label>1</label>
    </ligand>
</feature>
<dbReference type="PANTHER" id="PTHR11963:SF23">
    <property type="entry name" value="CYTOSOL AMINOPEPTIDASE"/>
    <property type="match status" value="1"/>
</dbReference>
<dbReference type="NCBIfam" id="NF002074">
    <property type="entry name" value="PRK00913.1-4"/>
    <property type="match status" value="1"/>
</dbReference>